<name>A0A545TFU9_9GAMM</name>
<dbReference type="EMBL" id="VHSG01000015">
    <property type="protein sequence ID" value="TQV76056.1"/>
    <property type="molecule type" value="Genomic_DNA"/>
</dbReference>
<dbReference type="AlphaFoldDB" id="A0A545TFU9"/>
<dbReference type="Proteomes" id="UP000319732">
    <property type="component" value="Unassembled WGS sequence"/>
</dbReference>
<evidence type="ECO:0000313" key="1">
    <source>
        <dbReference type="EMBL" id="TQV76056.1"/>
    </source>
</evidence>
<evidence type="ECO:0008006" key="3">
    <source>
        <dbReference type="Google" id="ProtNLM"/>
    </source>
</evidence>
<gene>
    <name evidence="1" type="ORF">FKG94_15720</name>
</gene>
<protein>
    <recommendedName>
        <fullName evidence="3">Lipoprotein</fullName>
    </recommendedName>
</protein>
<accession>A0A545TFU9</accession>
<proteinExistence type="predicted"/>
<keyword evidence="2" id="KW-1185">Reference proteome</keyword>
<comment type="caution">
    <text evidence="1">The sequence shown here is derived from an EMBL/GenBank/DDBJ whole genome shotgun (WGS) entry which is preliminary data.</text>
</comment>
<reference evidence="1 2" key="1">
    <citation type="submission" date="2019-06" db="EMBL/GenBank/DDBJ databases">
        <title>Whole genome sequence for Cellvibrionaceae sp. R142.</title>
        <authorList>
            <person name="Wang G."/>
        </authorList>
    </citation>
    <scope>NUCLEOTIDE SEQUENCE [LARGE SCALE GENOMIC DNA]</scope>
    <source>
        <strain evidence="1 2">R142</strain>
    </source>
</reference>
<dbReference type="PROSITE" id="PS51257">
    <property type="entry name" value="PROKAR_LIPOPROTEIN"/>
    <property type="match status" value="1"/>
</dbReference>
<organism evidence="1 2">
    <name type="scientific">Exilibacterium tricleocarpae</name>
    <dbReference type="NCBI Taxonomy" id="2591008"/>
    <lineage>
        <taxon>Bacteria</taxon>
        <taxon>Pseudomonadati</taxon>
        <taxon>Pseudomonadota</taxon>
        <taxon>Gammaproteobacteria</taxon>
        <taxon>Cellvibrionales</taxon>
        <taxon>Cellvibrionaceae</taxon>
        <taxon>Exilibacterium</taxon>
    </lineage>
</organism>
<evidence type="ECO:0000313" key="2">
    <source>
        <dbReference type="Proteomes" id="UP000319732"/>
    </source>
</evidence>
<sequence>MIKRICLTGLTALAVGCSSPDHYTPETTGNGQMGVILGPAVNGQKSNTRWVNTVTAIDGRRVADPLADIDMAPGRYRLTLNCKKSKKLSLDATVELEVAAGVHYQVAVDHNRQRCVIVRSRVNGRAASTAG</sequence>
<dbReference type="RefSeq" id="WP_142905265.1">
    <property type="nucleotide sequence ID" value="NZ_ML660095.1"/>
</dbReference>